<dbReference type="SMART" id="SM00490">
    <property type="entry name" value="HELICc"/>
    <property type="match status" value="1"/>
</dbReference>
<feature type="domain" description="Helicase C-terminal" evidence="4">
    <location>
        <begin position="622"/>
        <end position="775"/>
    </location>
</feature>
<dbReference type="InterPro" id="IPR027417">
    <property type="entry name" value="P-loop_NTPase"/>
</dbReference>
<dbReference type="Pfam" id="PF00271">
    <property type="entry name" value="Helicase_C"/>
    <property type="match status" value="1"/>
</dbReference>
<dbReference type="CDD" id="cd18799">
    <property type="entry name" value="SF2_C_EcoAI-like"/>
    <property type="match status" value="1"/>
</dbReference>
<feature type="region of interest" description="Disordered" evidence="1">
    <location>
        <begin position="118"/>
        <end position="152"/>
    </location>
</feature>
<dbReference type="InterPro" id="IPR001650">
    <property type="entry name" value="Helicase_C-like"/>
</dbReference>
<dbReference type="RefSeq" id="WP_330957874.1">
    <property type="nucleotide sequence ID" value="NZ_JAZGJQ010000003.1"/>
</dbReference>
<dbReference type="Gene3D" id="3.40.50.300">
    <property type="entry name" value="P-loop containing nucleotide triphosphate hydrolases"/>
    <property type="match status" value="2"/>
</dbReference>
<feature type="domain" description="PLD phosphodiesterase" evidence="2">
    <location>
        <begin position="260"/>
        <end position="291"/>
    </location>
</feature>
<comment type="caution">
    <text evidence="5">The sequence shown here is derived from an EMBL/GenBank/DDBJ whole genome shotgun (WGS) entry which is preliminary data.</text>
</comment>
<dbReference type="SUPFAM" id="SSF56024">
    <property type="entry name" value="Phospholipase D/nuclease"/>
    <property type="match status" value="1"/>
</dbReference>
<dbReference type="Gene3D" id="3.30.870.10">
    <property type="entry name" value="Endonuclease Chain A"/>
    <property type="match status" value="1"/>
</dbReference>
<evidence type="ECO:0000313" key="6">
    <source>
        <dbReference type="Proteomes" id="UP001332931"/>
    </source>
</evidence>
<dbReference type="CDD" id="cd09203">
    <property type="entry name" value="PLDc_N_DEXD_b1"/>
    <property type="match status" value="1"/>
</dbReference>
<protein>
    <submittedName>
        <fullName evidence="5">DUF3427 domain-containing protein</fullName>
    </submittedName>
</protein>
<dbReference type="SMART" id="SM00487">
    <property type="entry name" value="DEXDc"/>
    <property type="match status" value="1"/>
</dbReference>
<evidence type="ECO:0000259" key="3">
    <source>
        <dbReference type="PROSITE" id="PS51192"/>
    </source>
</evidence>
<dbReference type="Proteomes" id="UP001332931">
    <property type="component" value="Unassembled WGS sequence"/>
</dbReference>
<dbReference type="PROSITE" id="PS51194">
    <property type="entry name" value="HELICASE_CTER"/>
    <property type="match status" value="1"/>
</dbReference>
<dbReference type="InterPro" id="IPR014001">
    <property type="entry name" value="Helicase_ATP-bd"/>
</dbReference>
<gene>
    <name evidence="5" type="ORF">VXJ25_03720</name>
</gene>
<dbReference type="InterPro" id="IPR052511">
    <property type="entry name" value="ATP-dep_Helicase"/>
</dbReference>
<keyword evidence="6" id="KW-1185">Reference proteome</keyword>
<accession>A0ABU7R928</accession>
<dbReference type="InterPro" id="IPR001736">
    <property type="entry name" value="PLipase_D/transphosphatidylase"/>
</dbReference>
<evidence type="ECO:0000256" key="1">
    <source>
        <dbReference type="SAM" id="MobiDB-lite"/>
    </source>
</evidence>
<dbReference type="PANTHER" id="PTHR47962:SF7">
    <property type="entry name" value="MITOCHONDRIAL ATP-DEPENDENT HELICASE IRC3-RELATED"/>
    <property type="match status" value="1"/>
</dbReference>
<dbReference type="EMBL" id="JAZGJQ010000003">
    <property type="protein sequence ID" value="MEE6147107.1"/>
    <property type="molecule type" value="Genomic_DNA"/>
</dbReference>
<proteinExistence type="predicted"/>
<dbReference type="PANTHER" id="PTHR47962">
    <property type="entry name" value="ATP-DEPENDENT HELICASE LHR-RELATED-RELATED"/>
    <property type="match status" value="1"/>
</dbReference>
<name>A0ABU7R928_9ACTN</name>
<dbReference type="SUPFAM" id="SSF52540">
    <property type="entry name" value="P-loop containing nucleoside triphosphate hydrolases"/>
    <property type="match status" value="1"/>
</dbReference>
<sequence length="1117" mass="122781">MLRAGLYEQTVSEGLRRRIEEASVTLEPTTREIDVAEASRVLADYVASVARAELARVGEGEKDALAAEVALANRMIDALATSPGSDAGARVDASARQLLSLVPRGGLAGVLPLAGAPAPGAADPAPGAGLGADPAPGAGLGADPAPGADPATAPTALLARIPRPQTPMSQSSLFTGARSEPQLGTELQREIASADAVDMLVSFVKWSGLRVIVEQLEDFARRGGRLRVITTSYIGATDVRALDELSRLPGAEVKVSYDTRGTRLHAKAYVFERATGLTTAYVGSSNLSVPAMTSGLEWNVKIARQEMPETIEKIRATFESYWESDEFERYDESQHDRFVEAVRRERGAGAGVAATVDTALFDIRPYPYQQQVLDRLRAEREVGGHWRNLVVAATGTGKTVISALDYRDFCRRYRGVAPAAPGPAPAAPGPAPAAPGAPAVPRLLFVAHREEILRQALGTFRGVLRDPNFGELLVGGERPGSLDHLFCSIQSLNSARLAERLDPGFYDYVVIDEFHHAAAPSYQVLLDHFRPRVLLGLTGTPERADGRSILSWFDGRVAAEIRLPEAIDRKLLCPFQYFGVADDVDLSGLRWTRGGYEDSQLEDVYVYSAGVARRRAGMVAETVRRYVSDLDEVRGLGFCVSVAHADFMAARFREMGLPSASVTGGTPADERARAKERLRSGELRFVFTVDVYNEGVDIPEVNTVLFLRPTQSLTVFLQQLGRGLRLAEGKDCLTVLDFIGRQNAHYDFESKLAALLEPTRRGVWRELDNDFPSVPRGCYVHLERVAAEHVLEGIRASVATRAGIVSRLATFEEDTGAPLTLAGFLERTGADPKEVFSRGSLSRMAVEAGVRADFSDPDEAALTRALARVCSMDSRRWISFLLDALPRVGELAEKDLSPTQVRWLRMFQVTLFPEAKGERLERDTLRDLARAMSNRVLGQELLDLLRWQLDHIDFVDEPVDPGFACPLDLHCQYTRDQIFVGLDYLNPGVVRQGVKWLPEKGCDVLINTLNKSERDYSPTTMYEDYSISESLFHWQSQSTTSETSRVGQRYVHHRELGTKVLLFVREWRTDAAGTAPFTFLGLVDYVSHEGSRPMSVVWRLERPMPAKFLRRSNCLAG</sequence>
<dbReference type="InterPro" id="IPR021835">
    <property type="entry name" value="DUF3427"/>
</dbReference>
<dbReference type="PROSITE" id="PS50035">
    <property type="entry name" value="PLD"/>
    <property type="match status" value="1"/>
</dbReference>
<evidence type="ECO:0000313" key="5">
    <source>
        <dbReference type="EMBL" id="MEE6147107.1"/>
    </source>
</evidence>
<dbReference type="CDD" id="cd18032">
    <property type="entry name" value="DEXHc_RE_I_III_res"/>
    <property type="match status" value="1"/>
</dbReference>
<dbReference type="Pfam" id="PF04851">
    <property type="entry name" value="ResIII"/>
    <property type="match status" value="1"/>
</dbReference>
<evidence type="ECO:0000259" key="2">
    <source>
        <dbReference type="PROSITE" id="PS50035"/>
    </source>
</evidence>
<reference evidence="5 6" key="1">
    <citation type="submission" date="2024-01" db="EMBL/GenBank/DDBJ databases">
        <title>Description of Olsenella sp. nov., isolated from pig feces.</title>
        <authorList>
            <person name="Chang Y.-H."/>
        </authorList>
    </citation>
    <scope>NUCLEOTIDE SEQUENCE [LARGE SCALE GENOMIC DNA]</scope>
    <source>
        <strain evidence="5 6">YH-ols2223</strain>
    </source>
</reference>
<dbReference type="Pfam" id="PF11907">
    <property type="entry name" value="DUF3427"/>
    <property type="match status" value="1"/>
</dbReference>
<dbReference type="PROSITE" id="PS51192">
    <property type="entry name" value="HELICASE_ATP_BIND_1"/>
    <property type="match status" value="1"/>
</dbReference>
<dbReference type="InterPro" id="IPR006935">
    <property type="entry name" value="Helicase/UvrB_N"/>
</dbReference>
<feature type="domain" description="Helicase ATP-binding" evidence="3">
    <location>
        <begin position="379"/>
        <end position="559"/>
    </location>
</feature>
<organism evidence="5 6">
    <name type="scientific">Olsenella absiana</name>
    <dbReference type="NCBI Taxonomy" id="3115222"/>
    <lineage>
        <taxon>Bacteria</taxon>
        <taxon>Bacillati</taxon>
        <taxon>Actinomycetota</taxon>
        <taxon>Coriobacteriia</taxon>
        <taxon>Coriobacteriales</taxon>
        <taxon>Atopobiaceae</taxon>
        <taxon>Olsenella</taxon>
    </lineage>
</organism>
<dbReference type="Pfam" id="PF13091">
    <property type="entry name" value="PLDc_2"/>
    <property type="match status" value="1"/>
</dbReference>
<evidence type="ECO:0000259" key="4">
    <source>
        <dbReference type="PROSITE" id="PS51194"/>
    </source>
</evidence>
<dbReference type="InterPro" id="IPR025202">
    <property type="entry name" value="PLD-like_dom"/>
</dbReference>